<evidence type="ECO:0000259" key="6">
    <source>
        <dbReference type="PROSITE" id="PS50102"/>
    </source>
</evidence>
<dbReference type="STRING" id="126957.T1IX77"/>
<dbReference type="EnsemblMetazoa" id="SMAR005808-RA">
    <property type="protein sequence ID" value="SMAR005808-PA"/>
    <property type="gene ID" value="SMAR005808"/>
</dbReference>
<dbReference type="PANTHER" id="PTHR37457:SF3">
    <property type="entry name" value="TRNA SELENOCYSTEINE-ASSOCIATED PROTEIN 1"/>
    <property type="match status" value="1"/>
</dbReference>
<comment type="similarity">
    <text evidence="1">Belongs to the RRM TRSPAP family.</text>
</comment>
<evidence type="ECO:0000313" key="8">
    <source>
        <dbReference type="Proteomes" id="UP000014500"/>
    </source>
</evidence>
<dbReference type="FunFam" id="3.30.70.330:FF:000159">
    <property type="entry name" value="tRNA selenocysteine 1-associated protein 1"/>
    <property type="match status" value="1"/>
</dbReference>
<reference evidence="8" key="1">
    <citation type="submission" date="2011-05" db="EMBL/GenBank/DDBJ databases">
        <authorList>
            <person name="Richards S.R."/>
            <person name="Qu J."/>
            <person name="Jiang H."/>
            <person name="Jhangiani S.N."/>
            <person name="Agravi P."/>
            <person name="Goodspeed R."/>
            <person name="Gross S."/>
            <person name="Mandapat C."/>
            <person name="Jackson L."/>
            <person name="Mathew T."/>
            <person name="Pu L."/>
            <person name="Thornton R."/>
            <person name="Saada N."/>
            <person name="Wilczek-Boney K.B."/>
            <person name="Lee S."/>
            <person name="Kovar C."/>
            <person name="Wu Y."/>
            <person name="Scherer S.E."/>
            <person name="Worley K.C."/>
            <person name="Muzny D.M."/>
            <person name="Gibbs R."/>
        </authorList>
    </citation>
    <scope>NUCLEOTIDE SEQUENCE</scope>
    <source>
        <strain evidence="8">Brora</strain>
    </source>
</reference>
<dbReference type="Proteomes" id="UP000014500">
    <property type="component" value="Unassembled WGS sequence"/>
</dbReference>
<evidence type="ECO:0000256" key="4">
    <source>
        <dbReference type="PROSITE-ProRule" id="PRU00176"/>
    </source>
</evidence>
<evidence type="ECO:0000256" key="3">
    <source>
        <dbReference type="ARBA" id="ARBA00033477"/>
    </source>
</evidence>
<organism evidence="7 8">
    <name type="scientific">Strigamia maritima</name>
    <name type="common">European centipede</name>
    <name type="synonym">Geophilus maritimus</name>
    <dbReference type="NCBI Taxonomy" id="126957"/>
    <lineage>
        <taxon>Eukaryota</taxon>
        <taxon>Metazoa</taxon>
        <taxon>Ecdysozoa</taxon>
        <taxon>Arthropoda</taxon>
        <taxon>Myriapoda</taxon>
        <taxon>Chilopoda</taxon>
        <taxon>Pleurostigmophora</taxon>
        <taxon>Geophilomorpha</taxon>
        <taxon>Linotaeniidae</taxon>
        <taxon>Strigamia</taxon>
    </lineage>
</organism>
<dbReference type="SMART" id="SM00360">
    <property type="entry name" value="RRM"/>
    <property type="match status" value="2"/>
</dbReference>
<dbReference type="PhylomeDB" id="T1IX77"/>
<protein>
    <recommendedName>
        <fullName evidence="3">tRNA selenocysteine-associated protein 1</fullName>
    </recommendedName>
</protein>
<dbReference type="AlphaFoldDB" id="T1IX77"/>
<dbReference type="PANTHER" id="PTHR37457">
    <property type="entry name" value="TRNA SELENOCYSTEINE 1-ASSOCIATED PROTEIN 1-RELATED"/>
    <property type="match status" value="1"/>
</dbReference>
<feature type="domain" description="RRM" evidence="6">
    <location>
        <begin position="1"/>
        <end position="80"/>
    </location>
</feature>
<proteinExistence type="inferred from homology"/>
<dbReference type="Pfam" id="PF17654">
    <property type="entry name" value="Trnau1ap"/>
    <property type="match status" value="1"/>
</dbReference>
<feature type="region of interest" description="Disordered" evidence="5">
    <location>
        <begin position="163"/>
        <end position="183"/>
    </location>
</feature>
<dbReference type="InterPro" id="IPR012677">
    <property type="entry name" value="Nucleotide-bd_a/b_plait_sf"/>
</dbReference>
<dbReference type="Pfam" id="PF00076">
    <property type="entry name" value="RRM_1"/>
    <property type="match status" value="2"/>
</dbReference>
<evidence type="ECO:0000256" key="2">
    <source>
        <dbReference type="ARBA" id="ARBA00022884"/>
    </source>
</evidence>
<feature type="compositionally biased region" description="Low complexity" evidence="5">
    <location>
        <begin position="172"/>
        <end position="183"/>
    </location>
</feature>
<dbReference type="Gene3D" id="3.30.70.330">
    <property type="match status" value="2"/>
</dbReference>
<dbReference type="PROSITE" id="PS50102">
    <property type="entry name" value="RRM"/>
    <property type="match status" value="2"/>
</dbReference>
<sequence length="299" mass="34799">MGDLEPYMDETFLRNAFNQMGENFRNVKIMKNKYTGAFMGYCFLEFENEETALRVLHKLNGRILPNSSPPKRFKLNHANYGKDHAYNREFSLFVGDLSLDVDDLALYKAFGSRYPSVRAAKVVLDASGRSKGFGFIRFADEYEQQQALIQMQGYTGLGSKPLRVSPATQKRPTTATTTATTPPTDYSRYYQQYEQYQNYYSAWQDYSQQYYNYAYNYNYYNYDYQQQQPQTQVGYDAIGGAGAAVVYDTSDITVEEHDTILDTNRENYEYMARSEDLYSAMEESRWIPHEYLKPCVDTK</sequence>
<keyword evidence="2 4" id="KW-0694">RNA-binding</keyword>
<name>T1IX77_STRMM</name>
<dbReference type="InterPro" id="IPR000504">
    <property type="entry name" value="RRM_dom"/>
</dbReference>
<evidence type="ECO:0000313" key="7">
    <source>
        <dbReference type="EnsemblMetazoa" id="SMAR005808-PA"/>
    </source>
</evidence>
<reference evidence="7" key="2">
    <citation type="submission" date="2015-02" db="UniProtKB">
        <authorList>
            <consortium name="EnsemblMetazoa"/>
        </authorList>
    </citation>
    <scope>IDENTIFICATION</scope>
</reference>
<dbReference type="InterPro" id="IPR041085">
    <property type="entry name" value="TSAP1_C"/>
</dbReference>
<dbReference type="OMA" id="YDMNGYV"/>
<dbReference type="InterPro" id="IPR040434">
    <property type="entry name" value="TSAP1"/>
</dbReference>
<evidence type="ECO:0000256" key="1">
    <source>
        <dbReference type="ARBA" id="ARBA00008920"/>
    </source>
</evidence>
<dbReference type="HOGENOM" id="CLU_016304_3_0_1"/>
<accession>T1IX77</accession>
<dbReference type="eggNOG" id="KOG0118">
    <property type="taxonomic scope" value="Eukaryota"/>
</dbReference>
<dbReference type="SUPFAM" id="SSF54928">
    <property type="entry name" value="RNA-binding domain, RBD"/>
    <property type="match status" value="1"/>
</dbReference>
<dbReference type="InterPro" id="IPR035979">
    <property type="entry name" value="RBD_domain_sf"/>
</dbReference>
<dbReference type="GO" id="GO:0003723">
    <property type="term" value="F:RNA binding"/>
    <property type="evidence" value="ECO:0007669"/>
    <property type="project" value="UniProtKB-UniRule"/>
</dbReference>
<evidence type="ECO:0000256" key="5">
    <source>
        <dbReference type="SAM" id="MobiDB-lite"/>
    </source>
</evidence>
<feature type="domain" description="RRM" evidence="6">
    <location>
        <begin position="90"/>
        <end position="169"/>
    </location>
</feature>
<keyword evidence="8" id="KW-1185">Reference proteome</keyword>
<dbReference type="CDD" id="cd12345">
    <property type="entry name" value="RRM2_SECp43_like"/>
    <property type="match status" value="1"/>
</dbReference>
<dbReference type="EMBL" id="JH431644">
    <property type="status" value="NOT_ANNOTATED_CDS"/>
    <property type="molecule type" value="Genomic_DNA"/>
</dbReference>